<feature type="active site" description="Charge relay system" evidence="5 6">
    <location>
        <position position="236"/>
    </location>
</feature>
<dbReference type="EMBL" id="VIVK01000003">
    <property type="protein sequence ID" value="TWD73054.1"/>
    <property type="molecule type" value="Genomic_DNA"/>
</dbReference>
<evidence type="ECO:0000256" key="2">
    <source>
        <dbReference type="ARBA" id="ARBA00022670"/>
    </source>
</evidence>
<keyword evidence="12" id="KW-1185">Reference proteome</keyword>
<dbReference type="Proteomes" id="UP000318380">
    <property type="component" value="Unassembled WGS sequence"/>
</dbReference>
<dbReference type="InterPro" id="IPR023827">
    <property type="entry name" value="Peptidase_S8_Asp-AS"/>
</dbReference>
<dbReference type="GO" id="GO:0006508">
    <property type="term" value="P:proteolysis"/>
    <property type="evidence" value="ECO:0007669"/>
    <property type="project" value="UniProtKB-KW"/>
</dbReference>
<dbReference type="InterPro" id="IPR000209">
    <property type="entry name" value="Peptidase_S8/S53_dom"/>
</dbReference>
<dbReference type="PROSITE" id="PS51892">
    <property type="entry name" value="SUBTILASE"/>
    <property type="match status" value="1"/>
</dbReference>
<evidence type="ECO:0000313" key="12">
    <source>
        <dbReference type="Proteomes" id="UP000318380"/>
    </source>
</evidence>
<evidence type="ECO:0000259" key="10">
    <source>
        <dbReference type="Pfam" id="PF00082"/>
    </source>
</evidence>
<comment type="similarity">
    <text evidence="1 6 7">Belongs to the peptidase S8 family.</text>
</comment>
<sequence length="1127" mass="118927">MSSRLLIGAAATTLLASVLVPATASSNAVAATDPTVGPGSSAAVPQIPVDTAKVVTLLTGDKVQVSPAADGRTNLRFVPADPAAPGYETRTVGKDVYVVPDSAAELVQRGKVDDALFNVSALVRQGYDDTSTQQIPVITTYKPTARSTVQPVPPGATRTRALPTVHAAALKTGKDRARETWSALTSVANPAGKELDKIWLDAKVTKTLDESVPYVGAPAAWRAGFDGAGTKVAVLDSGVDADHPDLQGAVVAQENYTDSPDVTDHDGHGTHTSSTVAGRGTASGGRNKGVAPGAQLLSGKVLNDYGSGELSWIIAGMEWAVAQGADVVSMSIGTSEPVDCTDPMAAAVDRISASSGVLFVIAAGNLGGPAETITSPGCAASALTVAATDLTQTTAGFSGRGPVMGNHAVKPDIAAPGVDITAARAGGRGDSAYVDMNGTSMATPHVAGAAAILKQQHPTWTGQQLKSALQSTVRSASSVGVYEQGAGELDVANAVAQQVTGPGTTDLGTFAWPHKPADKVTKPLVYTNHGDKPVTLRLTADIRGNNGKAMPRTAVRLGTTSVRIPAGQTAQVPLAVDPSVKLDHGLYGAVSARVVATSNDGRTVVTPVGFYLEPQHVDVTFQLIDRNGQPASSITALDVFDLDSIAAQRVGFDGADRTLHLRAGTYSLAAVIATDGAEGTVESYSFLGDPEVTLTKDTTITYDARKAVQAKVTTQRASEYRGGSLTYGRVIDDWVLSSSRGFTNRVKAVYLADTPTKAKRGTFEVVEGWQYGSPDWAASPYLYSLAFTHSREIKGGVNHRVTDRQLASIDATYYTPGKNFTYSEYVDVWRPWSLTLIPTGDRGSVAAPNRVEHLVTAERDTKVTQMVGHSDAMAWPFATLMTSTGKAYKAGSRHTETWYQAGLRPGLRRDQTTGQAVIPAARSGNYVWSNFAGWSDTQPGHFSIHGFLDLGNTELFANGESLGRYGFYGQGGWDVPAGPTDLELASTLHRWQREAYSWESPAEAETRWRWTSSSADSGKALPLLFPDYDLAVDTNDRAPRVAEYPITVRLEAGEWFQPGPITSARAWASYDDGATWTEAPVQRTATKAVVTVDNTLAESFVTLKVELTEAGGKAVTQTLKQFYGVRR</sequence>
<reference evidence="11 12" key="1">
    <citation type="submission" date="2019-06" db="EMBL/GenBank/DDBJ databases">
        <title>Sequencing the genomes of 1000 actinobacteria strains.</title>
        <authorList>
            <person name="Klenk H.-P."/>
        </authorList>
    </citation>
    <scope>NUCLEOTIDE SEQUENCE [LARGE SCALE GENOMIC DNA]</scope>
    <source>
        <strain evidence="11 12">DSM 24683</strain>
    </source>
</reference>
<proteinExistence type="inferred from homology"/>
<evidence type="ECO:0000256" key="8">
    <source>
        <dbReference type="SAM" id="MobiDB-lite"/>
    </source>
</evidence>
<dbReference type="AlphaFoldDB" id="A0A561B2I1"/>
<feature type="active site" description="Charge relay system" evidence="5 6">
    <location>
        <position position="268"/>
    </location>
</feature>
<evidence type="ECO:0000256" key="7">
    <source>
        <dbReference type="RuleBase" id="RU003355"/>
    </source>
</evidence>
<evidence type="ECO:0000256" key="1">
    <source>
        <dbReference type="ARBA" id="ARBA00011073"/>
    </source>
</evidence>
<comment type="caution">
    <text evidence="11">The sequence shown here is derived from an EMBL/GenBank/DDBJ whole genome shotgun (WGS) entry which is preliminary data.</text>
</comment>
<dbReference type="PROSITE" id="PS00138">
    <property type="entry name" value="SUBTILASE_SER"/>
    <property type="match status" value="1"/>
</dbReference>
<dbReference type="GO" id="GO:0004252">
    <property type="term" value="F:serine-type endopeptidase activity"/>
    <property type="evidence" value="ECO:0007669"/>
    <property type="project" value="UniProtKB-UniRule"/>
</dbReference>
<feature type="chain" id="PRO_5039686313" evidence="9">
    <location>
        <begin position="31"/>
        <end position="1127"/>
    </location>
</feature>
<keyword evidence="2 6" id="KW-0645">Protease</keyword>
<evidence type="ECO:0000256" key="6">
    <source>
        <dbReference type="PROSITE-ProRule" id="PRU01240"/>
    </source>
</evidence>
<gene>
    <name evidence="11" type="ORF">FB561_6939</name>
</gene>
<dbReference type="SUPFAM" id="SSF52743">
    <property type="entry name" value="Subtilisin-like"/>
    <property type="match status" value="1"/>
</dbReference>
<dbReference type="InterPro" id="IPR050131">
    <property type="entry name" value="Peptidase_S8_subtilisin-like"/>
</dbReference>
<keyword evidence="4 6" id="KW-0720">Serine protease</keyword>
<dbReference type="InterPro" id="IPR023828">
    <property type="entry name" value="Peptidase_S8_Ser-AS"/>
</dbReference>
<evidence type="ECO:0000313" key="11">
    <source>
        <dbReference type="EMBL" id="TWD73054.1"/>
    </source>
</evidence>
<keyword evidence="3 6" id="KW-0378">Hydrolase</keyword>
<dbReference type="RefSeq" id="WP_145814264.1">
    <property type="nucleotide sequence ID" value="NZ_VIVK01000003.1"/>
</dbReference>
<feature type="signal peptide" evidence="9">
    <location>
        <begin position="1"/>
        <end position="30"/>
    </location>
</feature>
<dbReference type="PRINTS" id="PR00723">
    <property type="entry name" value="SUBTILISIN"/>
</dbReference>
<dbReference type="InterPro" id="IPR036852">
    <property type="entry name" value="Peptidase_S8/S53_dom_sf"/>
</dbReference>
<feature type="domain" description="Peptidase S8/S53" evidence="10">
    <location>
        <begin position="227"/>
        <end position="477"/>
    </location>
</feature>
<dbReference type="PANTHER" id="PTHR43806:SF65">
    <property type="entry name" value="SERINE PROTEASE APRX"/>
    <property type="match status" value="1"/>
</dbReference>
<name>A0A561B2I1_9ACTN</name>
<dbReference type="OrthoDB" id="5165638at2"/>
<evidence type="ECO:0000256" key="5">
    <source>
        <dbReference type="PIRSR" id="PIRSR615500-1"/>
    </source>
</evidence>
<dbReference type="Gene3D" id="3.40.50.200">
    <property type="entry name" value="Peptidase S8/S53 domain"/>
    <property type="match status" value="1"/>
</dbReference>
<evidence type="ECO:0000256" key="9">
    <source>
        <dbReference type="SAM" id="SignalP"/>
    </source>
</evidence>
<dbReference type="PROSITE" id="PS00136">
    <property type="entry name" value="SUBTILASE_ASP"/>
    <property type="match status" value="1"/>
</dbReference>
<dbReference type="Pfam" id="PF00082">
    <property type="entry name" value="Peptidase_S8"/>
    <property type="match status" value="1"/>
</dbReference>
<dbReference type="InterPro" id="IPR015500">
    <property type="entry name" value="Peptidase_S8_subtilisin-rel"/>
</dbReference>
<protein>
    <submittedName>
        <fullName evidence="11">Subtilase family protein</fullName>
    </submittedName>
</protein>
<dbReference type="PANTHER" id="PTHR43806">
    <property type="entry name" value="PEPTIDASE S8"/>
    <property type="match status" value="1"/>
</dbReference>
<feature type="region of interest" description="Disordered" evidence="8">
    <location>
        <begin position="257"/>
        <end position="287"/>
    </location>
</feature>
<evidence type="ECO:0000256" key="4">
    <source>
        <dbReference type="ARBA" id="ARBA00022825"/>
    </source>
</evidence>
<evidence type="ECO:0000256" key="3">
    <source>
        <dbReference type="ARBA" id="ARBA00022801"/>
    </source>
</evidence>
<keyword evidence="9" id="KW-0732">Signal</keyword>
<feature type="active site" description="Charge relay system" evidence="5 6">
    <location>
        <position position="440"/>
    </location>
</feature>
<organism evidence="11 12">
    <name type="scientific">Kribbella amoyensis</name>
    <dbReference type="NCBI Taxonomy" id="996641"/>
    <lineage>
        <taxon>Bacteria</taxon>
        <taxon>Bacillati</taxon>
        <taxon>Actinomycetota</taxon>
        <taxon>Actinomycetes</taxon>
        <taxon>Propionibacteriales</taxon>
        <taxon>Kribbellaceae</taxon>
        <taxon>Kribbella</taxon>
    </lineage>
</organism>
<accession>A0A561B2I1</accession>